<dbReference type="EC" id="2.3.1.-" evidence="2"/>
<reference evidence="2 3" key="1">
    <citation type="submission" date="2021-11" db="EMBL/GenBank/DDBJ databases">
        <title>Draft genome sequence of Actinomycetospora sp. SF1 isolated from the rhizosphere soil.</title>
        <authorList>
            <person name="Duangmal K."/>
            <person name="Chantavorakit T."/>
        </authorList>
    </citation>
    <scope>NUCLEOTIDE SEQUENCE [LARGE SCALE GENOMIC DNA]</scope>
    <source>
        <strain evidence="2 3">TBRC 5722</strain>
    </source>
</reference>
<comment type="caution">
    <text evidence="2">The sequence shown here is derived from an EMBL/GenBank/DDBJ whole genome shotgun (WGS) entry which is preliminary data.</text>
</comment>
<dbReference type="RefSeq" id="WP_230737953.1">
    <property type="nucleotide sequence ID" value="NZ_JAJNDB010000005.1"/>
</dbReference>
<sequence length="369" mass="40380">MKVTTIRPEELGPAEIARWHGFQRAVPGLDNPFLSPEFTVAMGEESPAARVAVLTEGDDVVGFFPFERRRWGVGVPIGAHVNDCQGLVHAPGMGWDAAEVLRACGLAIWEFDHLVDPQPGFDPHLEGRWPAPIIDLSGGIEDYETLLRSRSSRFTRDLPRRSRMLGREIGDVRFELASHDAGLLDTVLAWKSAQYVRTGAPDLFARPWLPRLLHRLLATESDGFTGLLSVLHAGDRLVAGHLQLRFDGVLAGWFPAYDPDLGKYAPGLQHHLGTARAAAAAGVRHIELGKGGEDYKALLANGTLMVGTGQVTRSRVVATARAAGRAPVRRLRDVVTSSPALYRWADRVRKAHSAADSTLRRRLDPASTR</sequence>
<gene>
    <name evidence="2" type="ORF">LQ327_22240</name>
</gene>
<dbReference type="Pfam" id="PF13480">
    <property type="entry name" value="Acetyltransf_6"/>
    <property type="match status" value="1"/>
</dbReference>
<dbReference type="InterPro" id="IPR016181">
    <property type="entry name" value="Acyl_CoA_acyltransferase"/>
</dbReference>
<evidence type="ECO:0000313" key="2">
    <source>
        <dbReference type="EMBL" id="MCD2196096.1"/>
    </source>
</evidence>
<feature type="domain" description="BioF2-like acetyltransferase" evidence="1">
    <location>
        <begin position="156"/>
        <end position="296"/>
    </location>
</feature>
<organism evidence="2 3">
    <name type="scientific">Actinomycetospora endophytica</name>
    <dbReference type="NCBI Taxonomy" id="2291215"/>
    <lineage>
        <taxon>Bacteria</taxon>
        <taxon>Bacillati</taxon>
        <taxon>Actinomycetota</taxon>
        <taxon>Actinomycetes</taxon>
        <taxon>Pseudonocardiales</taxon>
        <taxon>Pseudonocardiaceae</taxon>
        <taxon>Actinomycetospora</taxon>
    </lineage>
</organism>
<dbReference type="InterPro" id="IPR038740">
    <property type="entry name" value="BioF2-like_GNAT_dom"/>
</dbReference>
<evidence type="ECO:0000259" key="1">
    <source>
        <dbReference type="Pfam" id="PF13480"/>
    </source>
</evidence>
<keyword evidence="3" id="KW-1185">Reference proteome</keyword>
<dbReference type="SUPFAM" id="SSF55729">
    <property type="entry name" value="Acyl-CoA N-acyltransferases (Nat)"/>
    <property type="match status" value="1"/>
</dbReference>
<evidence type="ECO:0000313" key="3">
    <source>
        <dbReference type="Proteomes" id="UP001199469"/>
    </source>
</evidence>
<dbReference type="EMBL" id="JAJNDB010000005">
    <property type="protein sequence ID" value="MCD2196096.1"/>
    <property type="molecule type" value="Genomic_DNA"/>
</dbReference>
<keyword evidence="2" id="KW-0808">Transferase</keyword>
<proteinExistence type="predicted"/>
<keyword evidence="2" id="KW-0012">Acyltransferase</keyword>
<dbReference type="Proteomes" id="UP001199469">
    <property type="component" value="Unassembled WGS sequence"/>
</dbReference>
<name>A0ABS8PCW7_9PSEU</name>
<accession>A0ABS8PCW7</accession>
<dbReference type="GO" id="GO:0016746">
    <property type="term" value="F:acyltransferase activity"/>
    <property type="evidence" value="ECO:0007669"/>
    <property type="project" value="UniProtKB-KW"/>
</dbReference>
<protein>
    <submittedName>
        <fullName evidence="2">GNAT family N-acetyltransferase</fullName>
        <ecNumber evidence="2">2.3.1.-</ecNumber>
    </submittedName>
</protein>